<organism evidence="1">
    <name type="scientific">Woronichinia naegeliana WA131</name>
    <dbReference type="NCBI Taxonomy" id="2824559"/>
    <lineage>
        <taxon>Bacteria</taxon>
        <taxon>Bacillati</taxon>
        <taxon>Cyanobacteriota</taxon>
        <taxon>Cyanophyceae</taxon>
        <taxon>Synechococcales</taxon>
        <taxon>Coelosphaeriaceae</taxon>
        <taxon>Woronichinia</taxon>
    </lineage>
</organism>
<evidence type="ECO:0000313" key="1">
    <source>
        <dbReference type="EMBL" id="UXE59167.1"/>
    </source>
</evidence>
<reference evidence="1" key="1">
    <citation type="submission" date="2021-04" db="EMBL/GenBank/DDBJ databases">
        <title>Genome sequence of Woronichinia naegeliana from Washington state freshwater lake bloom.</title>
        <authorList>
            <person name="Dreher T.W."/>
        </authorList>
    </citation>
    <scope>NUCLEOTIDE SEQUENCE</scope>
    <source>
        <strain evidence="1">WA131</strain>
    </source>
</reference>
<gene>
    <name evidence="1" type="ORF">KA717_24995</name>
</gene>
<dbReference type="Proteomes" id="UP001065613">
    <property type="component" value="Chromosome"/>
</dbReference>
<dbReference type="KEGG" id="wna:KA717_24995"/>
<proteinExistence type="predicted"/>
<protein>
    <submittedName>
        <fullName evidence="1">Uncharacterized protein</fullName>
    </submittedName>
</protein>
<accession>A0A977KST5</accession>
<dbReference type="EMBL" id="CP073041">
    <property type="protein sequence ID" value="UXE59167.1"/>
    <property type="molecule type" value="Genomic_DNA"/>
</dbReference>
<dbReference type="AlphaFoldDB" id="A0A977KST5"/>
<name>A0A977KST5_9CYAN</name>
<sequence>MIFKSLDLRKLVLYLLLSGRSSSSFDNFMSNTWDFLIQKDGETEWSKLTDLSSLPAGCYQLAAKSDRPKLNVDIRITHQDLKQANPPQTIASLSHRLDHEGFILLLPLTHLSAGQWQIHCFPSILAEMSGATWRTSLQFDITPVELLETPLEPPQKSSLLDFFRSMEMPELSPLPDVFTPTPHQFAYLEEAALTPELEAISQIHYEMEVICQPVNIDAPLTPEPDPLSLDSSTTTNSVTVILPESDSPGVPIPEELELVSSSPSVITELPFLDEIDAEDDQPILSELFPSLAELEEIEAEEIQTLFATVSSSELATDINPEETQAICLEELPLLEGKSTKEADENITKLSVEIPAIADTISSQDHPATYTHKREITYFVELSYPDQNRTFTIDVVVTEGDNHIPLDLQLPKLSVMRRRLHITSPKSTKILPPKLYPTVPPQVSQSSKKLQFTKFEPLQKVS</sequence>